<gene>
    <name evidence="8" type="ORF">GCM10011501_18510</name>
</gene>
<dbReference type="Proteomes" id="UP000626370">
    <property type="component" value="Unassembled WGS sequence"/>
</dbReference>
<organism evidence="8 9">
    <name type="scientific">Thalassotalea profundi</name>
    <dbReference type="NCBI Taxonomy" id="2036687"/>
    <lineage>
        <taxon>Bacteria</taxon>
        <taxon>Pseudomonadati</taxon>
        <taxon>Pseudomonadota</taxon>
        <taxon>Gammaproteobacteria</taxon>
        <taxon>Alteromonadales</taxon>
        <taxon>Colwelliaceae</taxon>
        <taxon>Thalassotalea</taxon>
    </lineage>
</organism>
<evidence type="ECO:0000256" key="6">
    <source>
        <dbReference type="SAM" id="Coils"/>
    </source>
</evidence>
<dbReference type="Gene3D" id="1.20.1600.10">
    <property type="entry name" value="Outer membrane efflux proteins (OEP)"/>
    <property type="match status" value="1"/>
</dbReference>
<feature type="chain" id="PRO_5046028567" evidence="7">
    <location>
        <begin position="25"/>
        <end position="470"/>
    </location>
</feature>
<evidence type="ECO:0000256" key="4">
    <source>
        <dbReference type="ARBA" id="ARBA00023136"/>
    </source>
</evidence>
<sequence>MFFGKCRMTLCMSVILFLCFSVIAKEQPALSFSRAIKLAQQNDPWLTGNIHQQRATESMSVATNTLPDPKITISLANLPTNGYDLAQEGMTQVKVGIAQVFPRGDSLSIKRQQLSIQSETFPFQRQEREAKIALTVGSLWLDAYNIQKSISLVEKNKTLFQQLVQITESAYSSVLANTQQQDIISAQIELTRIEERLVQLQQERSNIEGKLLQWIAEDSLNETSQSNNLFNITLSQTLPEIALTIPKSVLLQNNDQAENLVQYFSNHPAIIAIDKKVNATKKGIELAQQKYKPEWGISASYGYRQDDPMGNSRADLFSLGVTFDLPIFTENKQDKEVQSAIYLTEAIKTEKTLLIRQLVGAFSSAKGRLHHIKNRQELYQAKLLPQVIDQAKVSLNAYSNNDGGFTAVIRAHIAVLNAEIDHLMLTVEKQKLHLELNYLFAGKNNKNTMNFLTYSNSKKMQKFGERPNGK</sequence>
<dbReference type="InterPro" id="IPR051906">
    <property type="entry name" value="TolC-like"/>
</dbReference>
<feature type="signal peptide" evidence="7">
    <location>
        <begin position="1"/>
        <end position="24"/>
    </location>
</feature>
<keyword evidence="2" id="KW-1134">Transmembrane beta strand</keyword>
<dbReference type="PANTHER" id="PTHR30026:SF20">
    <property type="entry name" value="OUTER MEMBRANE PROTEIN TOLC"/>
    <property type="match status" value="1"/>
</dbReference>
<comment type="subcellular location">
    <subcellularLocation>
        <location evidence="1">Cell outer membrane</location>
    </subcellularLocation>
</comment>
<evidence type="ECO:0000313" key="9">
    <source>
        <dbReference type="Proteomes" id="UP000626370"/>
    </source>
</evidence>
<name>A0ABQ3IU23_9GAMM</name>
<evidence type="ECO:0000313" key="8">
    <source>
        <dbReference type="EMBL" id="GHE89292.1"/>
    </source>
</evidence>
<proteinExistence type="predicted"/>
<reference evidence="9" key="1">
    <citation type="journal article" date="2019" name="Int. J. Syst. Evol. Microbiol.">
        <title>The Global Catalogue of Microorganisms (GCM) 10K type strain sequencing project: providing services to taxonomists for standard genome sequencing and annotation.</title>
        <authorList>
            <consortium name="The Broad Institute Genomics Platform"/>
            <consortium name="The Broad Institute Genome Sequencing Center for Infectious Disease"/>
            <person name="Wu L."/>
            <person name="Ma J."/>
        </authorList>
    </citation>
    <scope>NUCLEOTIDE SEQUENCE [LARGE SCALE GENOMIC DNA]</scope>
    <source>
        <strain evidence="9">CGMCC 1.15922</strain>
    </source>
</reference>
<evidence type="ECO:0000256" key="7">
    <source>
        <dbReference type="SAM" id="SignalP"/>
    </source>
</evidence>
<evidence type="ECO:0000256" key="1">
    <source>
        <dbReference type="ARBA" id="ARBA00004442"/>
    </source>
</evidence>
<evidence type="ECO:0000256" key="3">
    <source>
        <dbReference type="ARBA" id="ARBA00022692"/>
    </source>
</evidence>
<evidence type="ECO:0000256" key="5">
    <source>
        <dbReference type="ARBA" id="ARBA00023237"/>
    </source>
</evidence>
<comment type="caution">
    <text evidence="8">The sequence shown here is derived from an EMBL/GenBank/DDBJ whole genome shotgun (WGS) entry which is preliminary data.</text>
</comment>
<keyword evidence="6" id="KW-0175">Coiled coil</keyword>
<keyword evidence="9" id="KW-1185">Reference proteome</keyword>
<feature type="coiled-coil region" evidence="6">
    <location>
        <begin position="176"/>
        <end position="217"/>
    </location>
</feature>
<keyword evidence="3" id="KW-0812">Transmembrane</keyword>
<keyword evidence="5" id="KW-0998">Cell outer membrane</keyword>
<keyword evidence="7" id="KW-0732">Signal</keyword>
<dbReference type="PANTHER" id="PTHR30026">
    <property type="entry name" value="OUTER MEMBRANE PROTEIN TOLC"/>
    <property type="match status" value="1"/>
</dbReference>
<dbReference type="SUPFAM" id="SSF56954">
    <property type="entry name" value="Outer membrane efflux proteins (OEP)"/>
    <property type="match status" value="1"/>
</dbReference>
<dbReference type="RefSeq" id="WP_189377980.1">
    <property type="nucleotide sequence ID" value="NZ_BNAH01000006.1"/>
</dbReference>
<evidence type="ECO:0000256" key="2">
    <source>
        <dbReference type="ARBA" id="ARBA00022452"/>
    </source>
</evidence>
<keyword evidence="4" id="KW-0472">Membrane</keyword>
<accession>A0ABQ3IU23</accession>
<protein>
    <submittedName>
        <fullName evidence="8">PTS cellobiose transporter subunit IIC</fullName>
    </submittedName>
</protein>
<dbReference type="EMBL" id="BNAH01000006">
    <property type="protein sequence ID" value="GHE89292.1"/>
    <property type="molecule type" value="Genomic_DNA"/>
</dbReference>